<evidence type="ECO:0000256" key="1">
    <source>
        <dbReference type="SAM" id="MobiDB-lite"/>
    </source>
</evidence>
<accession>A0A3N4ILD5</accession>
<keyword evidence="2" id="KW-0732">Signal</keyword>
<dbReference type="EMBL" id="ML119653">
    <property type="protein sequence ID" value="RPA85518.1"/>
    <property type="molecule type" value="Genomic_DNA"/>
</dbReference>
<feature type="compositionally biased region" description="Basic and acidic residues" evidence="1">
    <location>
        <begin position="160"/>
        <end position="174"/>
    </location>
</feature>
<sequence length="174" mass="19057">MACVERGPSAVQLLSLLLCFYDADCLPPPLESDANYAAKIRCLHAVCQNEGKRGLLNREGVEVEDIERPGSEGKTISSKSPSTVVCAGGKLGDNEASNCQSRIEKTLVKQYGKPSKVVDISRAKLFVQFRVPANLEKKAYGRDVNCRSSDQCSSGKQQRRGYDSRDLDRPTKST</sequence>
<feature type="signal peptide" evidence="2">
    <location>
        <begin position="1"/>
        <end position="25"/>
    </location>
</feature>
<evidence type="ECO:0000313" key="4">
    <source>
        <dbReference type="Proteomes" id="UP000275078"/>
    </source>
</evidence>
<dbReference type="AlphaFoldDB" id="A0A3N4ILD5"/>
<keyword evidence="4" id="KW-1185">Reference proteome</keyword>
<feature type="chain" id="PRO_5018284870" evidence="2">
    <location>
        <begin position="26"/>
        <end position="174"/>
    </location>
</feature>
<reference evidence="3 4" key="1">
    <citation type="journal article" date="2018" name="Nat. Ecol. Evol.">
        <title>Pezizomycetes genomes reveal the molecular basis of ectomycorrhizal truffle lifestyle.</title>
        <authorList>
            <person name="Murat C."/>
            <person name="Payen T."/>
            <person name="Noel B."/>
            <person name="Kuo A."/>
            <person name="Morin E."/>
            <person name="Chen J."/>
            <person name="Kohler A."/>
            <person name="Krizsan K."/>
            <person name="Balestrini R."/>
            <person name="Da Silva C."/>
            <person name="Montanini B."/>
            <person name="Hainaut M."/>
            <person name="Levati E."/>
            <person name="Barry K.W."/>
            <person name="Belfiori B."/>
            <person name="Cichocki N."/>
            <person name="Clum A."/>
            <person name="Dockter R.B."/>
            <person name="Fauchery L."/>
            <person name="Guy J."/>
            <person name="Iotti M."/>
            <person name="Le Tacon F."/>
            <person name="Lindquist E.A."/>
            <person name="Lipzen A."/>
            <person name="Malagnac F."/>
            <person name="Mello A."/>
            <person name="Molinier V."/>
            <person name="Miyauchi S."/>
            <person name="Poulain J."/>
            <person name="Riccioni C."/>
            <person name="Rubini A."/>
            <person name="Sitrit Y."/>
            <person name="Splivallo R."/>
            <person name="Traeger S."/>
            <person name="Wang M."/>
            <person name="Zifcakova L."/>
            <person name="Wipf D."/>
            <person name="Zambonelli A."/>
            <person name="Paolocci F."/>
            <person name="Nowrousian M."/>
            <person name="Ottonello S."/>
            <person name="Baldrian P."/>
            <person name="Spatafora J.W."/>
            <person name="Henrissat B."/>
            <person name="Nagy L.G."/>
            <person name="Aury J.M."/>
            <person name="Wincker P."/>
            <person name="Grigoriev I.V."/>
            <person name="Bonfante P."/>
            <person name="Martin F.M."/>
        </authorList>
    </citation>
    <scope>NUCLEOTIDE SEQUENCE [LARGE SCALE GENOMIC DNA]</scope>
    <source>
        <strain evidence="3 4">RN42</strain>
    </source>
</reference>
<evidence type="ECO:0000256" key="2">
    <source>
        <dbReference type="SAM" id="SignalP"/>
    </source>
</evidence>
<dbReference type="Proteomes" id="UP000275078">
    <property type="component" value="Unassembled WGS sequence"/>
</dbReference>
<gene>
    <name evidence="3" type="ORF">BJ508DRAFT_302782</name>
</gene>
<protein>
    <submittedName>
        <fullName evidence="3">Uncharacterized protein</fullName>
    </submittedName>
</protein>
<feature type="region of interest" description="Disordered" evidence="1">
    <location>
        <begin position="145"/>
        <end position="174"/>
    </location>
</feature>
<evidence type="ECO:0000313" key="3">
    <source>
        <dbReference type="EMBL" id="RPA85518.1"/>
    </source>
</evidence>
<name>A0A3N4ILD5_ASCIM</name>
<organism evidence="3 4">
    <name type="scientific">Ascobolus immersus RN42</name>
    <dbReference type="NCBI Taxonomy" id="1160509"/>
    <lineage>
        <taxon>Eukaryota</taxon>
        <taxon>Fungi</taxon>
        <taxon>Dikarya</taxon>
        <taxon>Ascomycota</taxon>
        <taxon>Pezizomycotina</taxon>
        <taxon>Pezizomycetes</taxon>
        <taxon>Pezizales</taxon>
        <taxon>Ascobolaceae</taxon>
        <taxon>Ascobolus</taxon>
    </lineage>
</organism>
<proteinExistence type="predicted"/>
<feature type="compositionally biased region" description="Polar residues" evidence="1">
    <location>
        <begin position="146"/>
        <end position="156"/>
    </location>
</feature>